<organism evidence="3 4">
    <name type="scientific">Desulfofustis glycolicus DSM 9705</name>
    <dbReference type="NCBI Taxonomy" id="1121409"/>
    <lineage>
        <taxon>Bacteria</taxon>
        <taxon>Pseudomonadati</taxon>
        <taxon>Thermodesulfobacteriota</taxon>
        <taxon>Desulfobulbia</taxon>
        <taxon>Desulfobulbales</taxon>
        <taxon>Desulfocapsaceae</taxon>
        <taxon>Desulfofustis</taxon>
    </lineage>
</organism>
<dbReference type="AlphaFoldDB" id="A0A1M5U2B3"/>
<evidence type="ECO:0000313" key="3">
    <source>
        <dbReference type="EMBL" id="SHH57167.1"/>
    </source>
</evidence>
<name>A0A1M5U2B3_9BACT</name>
<sequence>MDIKDKIVESTKEIFSTMVMMDVTVVDQDPTARQAIRDGISGIIGLAGTRKGVLAIHIPAPVALAITGSFLGMEVEEINEDVEDAVGELANMLGGNVKTILSENGRDIELSLPTTISGTNYDFQTAKDVEVTALAFATDTGTFSVELQLER</sequence>
<dbReference type="Pfam" id="PF13690">
    <property type="entry name" value="CheX"/>
    <property type="match status" value="1"/>
</dbReference>
<dbReference type="PANTHER" id="PTHR39452:SF1">
    <property type="entry name" value="CHEY-P PHOSPHATASE CHEX"/>
    <property type="match status" value="1"/>
</dbReference>
<dbReference type="Proteomes" id="UP000184139">
    <property type="component" value="Unassembled WGS sequence"/>
</dbReference>
<protein>
    <submittedName>
        <fullName evidence="3">Chemotaxis protein CheX</fullName>
    </submittedName>
</protein>
<dbReference type="InterPro" id="IPR028976">
    <property type="entry name" value="CheC-like_sf"/>
</dbReference>
<dbReference type="SUPFAM" id="SSF103039">
    <property type="entry name" value="CheC-like"/>
    <property type="match status" value="1"/>
</dbReference>
<accession>A0A1M5U2B3</accession>
<keyword evidence="4" id="KW-1185">Reference proteome</keyword>
<feature type="domain" description="Chemotaxis phosphatase CheX-like" evidence="2">
    <location>
        <begin position="40"/>
        <end position="136"/>
    </location>
</feature>
<evidence type="ECO:0000256" key="1">
    <source>
        <dbReference type="ARBA" id="ARBA00022500"/>
    </source>
</evidence>
<dbReference type="EMBL" id="FQXS01000004">
    <property type="protein sequence ID" value="SHH57167.1"/>
    <property type="molecule type" value="Genomic_DNA"/>
</dbReference>
<dbReference type="RefSeq" id="WP_073373766.1">
    <property type="nucleotide sequence ID" value="NZ_FQXS01000004.1"/>
</dbReference>
<dbReference type="OrthoDB" id="9790435at2"/>
<dbReference type="InterPro" id="IPR038756">
    <property type="entry name" value="CheX-like"/>
</dbReference>
<dbReference type="Gene3D" id="3.40.1550.10">
    <property type="entry name" value="CheC-like"/>
    <property type="match status" value="1"/>
</dbReference>
<gene>
    <name evidence="3" type="ORF">SAMN02745124_00965</name>
</gene>
<dbReference type="PANTHER" id="PTHR39452">
    <property type="entry name" value="CHEY-P PHOSPHATASE CHEX"/>
    <property type="match status" value="1"/>
</dbReference>
<reference evidence="3 4" key="1">
    <citation type="submission" date="2016-11" db="EMBL/GenBank/DDBJ databases">
        <authorList>
            <person name="Jaros S."/>
            <person name="Januszkiewicz K."/>
            <person name="Wedrychowicz H."/>
        </authorList>
    </citation>
    <scope>NUCLEOTIDE SEQUENCE [LARGE SCALE GENOMIC DNA]</scope>
    <source>
        <strain evidence="3 4">DSM 9705</strain>
    </source>
</reference>
<keyword evidence="1" id="KW-0145">Chemotaxis</keyword>
<dbReference type="CDD" id="cd17906">
    <property type="entry name" value="CheX"/>
    <property type="match status" value="1"/>
</dbReference>
<dbReference type="GO" id="GO:0006935">
    <property type="term" value="P:chemotaxis"/>
    <property type="evidence" value="ECO:0007669"/>
    <property type="project" value="UniProtKB-KW"/>
</dbReference>
<evidence type="ECO:0000313" key="4">
    <source>
        <dbReference type="Proteomes" id="UP000184139"/>
    </source>
</evidence>
<proteinExistence type="predicted"/>
<evidence type="ECO:0000259" key="2">
    <source>
        <dbReference type="Pfam" id="PF13690"/>
    </source>
</evidence>
<dbReference type="STRING" id="1121409.SAMN02745124_00965"/>
<dbReference type="InterPro" id="IPR028051">
    <property type="entry name" value="CheX-like_dom"/>
</dbReference>